<dbReference type="Gene3D" id="2.130.10.10">
    <property type="entry name" value="YVTN repeat-like/Quinoprotein amine dehydrogenase"/>
    <property type="match status" value="1"/>
</dbReference>
<dbReference type="InterPro" id="IPR015943">
    <property type="entry name" value="WD40/YVTN_repeat-like_dom_sf"/>
</dbReference>
<organism evidence="1 2">
    <name type="scientific">Actinomadura adrarensis</name>
    <dbReference type="NCBI Taxonomy" id="1819600"/>
    <lineage>
        <taxon>Bacteria</taxon>
        <taxon>Bacillati</taxon>
        <taxon>Actinomycetota</taxon>
        <taxon>Actinomycetes</taxon>
        <taxon>Streptosporangiales</taxon>
        <taxon>Thermomonosporaceae</taxon>
        <taxon>Actinomadura</taxon>
    </lineage>
</organism>
<proteinExistence type="predicted"/>
<gene>
    <name evidence="1" type="ORF">ACFQ07_06060</name>
</gene>
<sequence length="180" mass="19091">PALAALDPQTGARDDFVNLNFAGTQTGDGVTQVYKMDVSPDGSKLVGIGNFSSVAGATRRQIVMVDLTGASAQLANWDTTRYGDQCSQSFDTYMRDIDFSPDGKFFVVTTTGAYGGSVKLCDTHARWESAMTGGGQQPTWVNYTGGDTSYAVEVTDTAVYVGGHFRWANNPFAGDTPGQG</sequence>
<dbReference type="EMBL" id="JBHTIR010000772">
    <property type="protein sequence ID" value="MFD0851774.1"/>
    <property type="molecule type" value="Genomic_DNA"/>
</dbReference>
<keyword evidence="2" id="KW-1185">Reference proteome</keyword>
<comment type="caution">
    <text evidence="1">The sequence shown here is derived from an EMBL/GenBank/DDBJ whole genome shotgun (WGS) entry which is preliminary data.</text>
</comment>
<feature type="non-terminal residue" evidence="1">
    <location>
        <position position="1"/>
    </location>
</feature>
<dbReference type="Proteomes" id="UP001597083">
    <property type="component" value="Unassembled WGS sequence"/>
</dbReference>
<accession>A0ABW3CBE6</accession>
<dbReference type="SUPFAM" id="SSF82171">
    <property type="entry name" value="DPP6 N-terminal domain-like"/>
    <property type="match status" value="1"/>
</dbReference>
<feature type="non-terminal residue" evidence="1">
    <location>
        <position position="180"/>
    </location>
</feature>
<evidence type="ECO:0000313" key="2">
    <source>
        <dbReference type="Proteomes" id="UP001597083"/>
    </source>
</evidence>
<protein>
    <submittedName>
        <fullName evidence="1">PKD domain containing protein</fullName>
    </submittedName>
</protein>
<name>A0ABW3CBE6_9ACTN</name>
<evidence type="ECO:0000313" key="1">
    <source>
        <dbReference type="EMBL" id="MFD0851774.1"/>
    </source>
</evidence>
<reference evidence="2" key="1">
    <citation type="journal article" date="2019" name="Int. J. Syst. Evol. Microbiol.">
        <title>The Global Catalogue of Microorganisms (GCM) 10K type strain sequencing project: providing services to taxonomists for standard genome sequencing and annotation.</title>
        <authorList>
            <consortium name="The Broad Institute Genomics Platform"/>
            <consortium name="The Broad Institute Genome Sequencing Center for Infectious Disease"/>
            <person name="Wu L."/>
            <person name="Ma J."/>
        </authorList>
    </citation>
    <scope>NUCLEOTIDE SEQUENCE [LARGE SCALE GENOMIC DNA]</scope>
    <source>
        <strain evidence="2">JCM 31696</strain>
    </source>
</reference>